<sequence>MDVHHPHAKPTRIVMDLNAEMAYVLMNSPRENLLVLHAINILIVYPQLCVLIINAKRLKGLDLLDQDCLQGSTGTSKEVCAKYKTTDQKSGVCLLPTSDPNLIVTPIPFSTTRSYNMTTRGIGYNRGRNCELHRELCGNNMYQQLMKDNCRETCRDAGYNLNCINTHPNCVYWAANGYCDNLFYPEQTRRDTCGLICHCVNKFLNY</sequence>
<dbReference type="Pfam" id="PF01549">
    <property type="entry name" value="ShK"/>
    <property type="match status" value="2"/>
</dbReference>
<keyword evidence="3" id="KW-1185">Reference proteome</keyword>
<dbReference type="WBParaSite" id="Minc3s01786g26299">
    <property type="protein sequence ID" value="Minc3s01786g26299"/>
    <property type="gene ID" value="Minc3s01786g26299"/>
</dbReference>
<keyword evidence="1" id="KW-0472">Membrane</keyword>
<feature type="transmembrane region" description="Helical" evidence="1">
    <location>
        <begin position="33"/>
        <end position="53"/>
    </location>
</feature>
<keyword evidence="1" id="KW-0812">Transmembrane</keyword>
<evidence type="ECO:0000256" key="1">
    <source>
        <dbReference type="SAM" id="Phobius"/>
    </source>
</evidence>
<organism evidence="3 4">
    <name type="scientific">Meloidogyne incognita</name>
    <name type="common">Southern root-knot nematode worm</name>
    <name type="synonym">Oxyuris incognita</name>
    <dbReference type="NCBI Taxonomy" id="6306"/>
    <lineage>
        <taxon>Eukaryota</taxon>
        <taxon>Metazoa</taxon>
        <taxon>Ecdysozoa</taxon>
        <taxon>Nematoda</taxon>
        <taxon>Chromadorea</taxon>
        <taxon>Rhabditida</taxon>
        <taxon>Tylenchina</taxon>
        <taxon>Tylenchomorpha</taxon>
        <taxon>Tylenchoidea</taxon>
        <taxon>Meloidogynidae</taxon>
        <taxon>Meloidogyninae</taxon>
        <taxon>Meloidogyne</taxon>
        <taxon>Meloidogyne incognita group</taxon>
    </lineage>
</organism>
<accession>A0A914MFG4</accession>
<feature type="domain" description="ShKT" evidence="2">
    <location>
        <begin position="162"/>
        <end position="200"/>
    </location>
</feature>
<evidence type="ECO:0000313" key="3">
    <source>
        <dbReference type="Proteomes" id="UP000887563"/>
    </source>
</evidence>
<dbReference type="Gene3D" id="1.10.10.1870">
    <property type="entry name" value="ShTK domain-like"/>
    <property type="match status" value="1"/>
</dbReference>
<proteinExistence type="predicted"/>
<dbReference type="AlphaFoldDB" id="A0A914MFG4"/>
<reference evidence="4" key="1">
    <citation type="submission" date="2022-11" db="UniProtKB">
        <authorList>
            <consortium name="WormBaseParasite"/>
        </authorList>
    </citation>
    <scope>IDENTIFICATION</scope>
</reference>
<feature type="domain" description="ShKT" evidence="2">
    <location>
        <begin position="124"/>
        <end position="154"/>
    </location>
</feature>
<dbReference type="InterPro" id="IPR003582">
    <property type="entry name" value="ShKT_dom"/>
</dbReference>
<name>A0A914MFG4_MELIC</name>
<dbReference type="SMART" id="SM00254">
    <property type="entry name" value="ShKT"/>
    <property type="match status" value="2"/>
</dbReference>
<evidence type="ECO:0000313" key="4">
    <source>
        <dbReference type="WBParaSite" id="Minc3s01786g26299"/>
    </source>
</evidence>
<dbReference type="Proteomes" id="UP000887563">
    <property type="component" value="Unplaced"/>
</dbReference>
<evidence type="ECO:0000259" key="2">
    <source>
        <dbReference type="SMART" id="SM00254"/>
    </source>
</evidence>
<keyword evidence="1" id="KW-1133">Transmembrane helix</keyword>
<protein>
    <submittedName>
        <fullName evidence="4">ShKT domain-containing protein</fullName>
    </submittedName>
</protein>